<proteinExistence type="predicted"/>
<reference evidence="2 3" key="1">
    <citation type="submission" date="2017-01" db="EMBL/GenBank/DDBJ databases">
        <title>Novel large sulfur bacteria in the metagenomes of groundwater-fed chemosynthetic microbial mats in the Lake Huron basin.</title>
        <authorList>
            <person name="Sharrar A.M."/>
            <person name="Flood B.E."/>
            <person name="Bailey J.V."/>
            <person name="Jones D.S."/>
            <person name="Biddanda B."/>
            <person name="Ruberg S.A."/>
            <person name="Marcus D.N."/>
            <person name="Dick G.J."/>
        </authorList>
    </citation>
    <scope>NUCLEOTIDE SEQUENCE [LARGE SCALE GENOMIC DNA]</scope>
    <source>
        <strain evidence="2">A8</strain>
    </source>
</reference>
<accession>A0A1Y1QK01</accession>
<protein>
    <submittedName>
        <fullName evidence="2">Uncharacterized protein</fullName>
    </submittedName>
</protein>
<name>A0A1Y1QK01_9GAMM</name>
<dbReference type="AlphaFoldDB" id="A0A1Y1QK01"/>
<sequence length="225" mass="24894">MANETEIRRGTSSKAEQVGKQAKARLEAMLQAPREELGETPWWAPGDTWEIYAMGPEQNYNFTSGSPQPPGRIVFLGETAYVTTVLWLNPNMAAHLAGMGACVNLSYHTANTQTMTPVPAMDYTCSIDAATPTYADPDYGSFYITVWEFTPTETGCLFETNICGTVCNCKGNVAPGYAGFVRWVYDFDYDVFFGSQWSEFNNPIRYLVADKEATCNSDNACVVIQ</sequence>
<feature type="region of interest" description="Disordered" evidence="1">
    <location>
        <begin position="1"/>
        <end position="20"/>
    </location>
</feature>
<evidence type="ECO:0000256" key="1">
    <source>
        <dbReference type="SAM" id="MobiDB-lite"/>
    </source>
</evidence>
<dbReference type="EMBL" id="MTEJ01000212">
    <property type="protein sequence ID" value="OQX07330.1"/>
    <property type="molecule type" value="Genomic_DNA"/>
</dbReference>
<evidence type="ECO:0000313" key="2">
    <source>
        <dbReference type="EMBL" id="OQX07330.1"/>
    </source>
</evidence>
<dbReference type="Proteomes" id="UP000192491">
    <property type="component" value="Unassembled WGS sequence"/>
</dbReference>
<organism evidence="2 3">
    <name type="scientific">Thiothrix lacustris</name>
    <dbReference type="NCBI Taxonomy" id="525917"/>
    <lineage>
        <taxon>Bacteria</taxon>
        <taxon>Pseudomonadati</taxon>
        <taxon>Pseudomonadota</taxon>
        <taxon>Gammaproteobacteria</taxon>
        <taxon>Thiotrichales</taxon>
        <taxon>Thiotrichaceae</taxon>
        <taxon>Thiothrix</taxon>
    </lineage>
</organism>
<gene>
    <name evidence="2" type="ORF">BWK73_28365</name>
</gene>
<comment type="caution">
    <text evidence="2">The sequence shown here is derived from an EMBL/GenBank/DDBJ whole genome shotgun (WGS) entry which is preliminary data.</text>
</comment>
<evidence type="ECO:0000313" key="3">
    <source>
        <dbReference type="Proteomes" id="UP000192491"/>
    </source>
</evidence>